<dbReference type="Proteomes" id="UP001171902">
    <property type="component" value="Unassembled WGS sequence"/>
</dbReference>
<name>A0ABT7YSR2_9ACTN</name>
<feature type="region of interest" description="Disordered" evidence="2">
    <location>
        <begin position="374"/>
        <end position="393"/>
    </location>
</feature>
<accession>A0ABT7YSR2</accession>
<evidence type="ECO:0000313" key="3">
    <source>
        <dbReference type="EMBL" id="MDN3241414.1"/>
    </source>
</evidence>
<dbReference type="EMBL" id="JAUEMJ010000004">
    <property type="protein sequence ID" value="MDN3241414.1"/>
    <property type="molecule type" value="Genomic_DNA"/>
</dbReference>
<keyword evidence="3" id="KW-0547">Nucleotide-binding</keyword>
<keyword evidence="3" id="KW-0067">ATP-binding</keyword>
<organism evidence="3 4">
    <name type="scientific">Glycomyces tritici</name>
    <dbReference type="NCBI Taxonomy" id="2665176"/>
    <lineage>
        <taxon>Bacteria</taxon>
        <taxon>Bacillati</taxon>
        <taxon>Actinomycetota</taxon>
        <taxon>Actinomycetes</taxon>
        <taxon>Glycomycetales</taxon>
        <taxon>Glycomycetaceae</taxon>
        <taxon>Glycomyces</taxon>
    </lineage>
</organism>
<keyword evidence="1" id="KW-0175">Coiled coil</keyword>
<gene>
    <name evidence="3" type="ORF">QWI33_16950</name>
</gene>
<evidence type="ECO:0000256" key="2">
    <source>
        <dbReference type="SAM" id="MobiDB-lite"/>
    </source>
</evidence>
<dbReference type="GO" id="GO:0005524">
    <property type="term" value="F:ATP binding"/>
    <property type="evidence" value="ECO:0007669"/>
    <property type="project" value="UniProtKB-KW"/>
</dbReference>
<dbReference type="InterPro" id="IPR038461">
    <property type="entry name" value="Schlafen_AlbA_2_dom_sf"/>
</dbReference>
<protein>
    <submittedName>
        <fullName evidence="3">ATP-binding protein</fullName>
    </submittedName>
</protein>
<feature type="compositionally biased region" description="Basic and acidic residues" evidence="2">
    <location>
        <begin position="380"/>
        <end position="393"/>
    </location>
</feature>
<reference evidence="3" key="1">
    <citation type="submission" date="2023-06" db="EMBL/GenBank/DDBJ databases">
        <title>Gycomyces niveus sp.nov., a novel actinomycete isolated from soil in Shouguang.</title>
        <authorList>
            <person name="Yang X."/>
            <person name="Zhao J."/>
        </authorList>
    </citation>
    <scope>NUCLEOTIDE SEQUENCE</scope>
    <source>
        <strain evidence="3">NEAU C2</strain>
    </source>
</reference>
<comment type="caution">
    <text evidence="3">The sequence shown here is derived from an EMBL/GenBank/DDBJ whole genome shotgun (WGS) entry which is preliminary data.</text>
</comment>
<evidence type="ECO:0000313" key="4">
    <source>
        <dbReference type="Proteomes" id="UP001171902"/>
    </source>
</evidence>
<keyword evidence="4" id="KW-1185">Reference proteome</keyword>
<dbReference type="RefSeq" id="WP_289958319.1">
    <property type="nucleotide sequence ID" value="NZ_JAUEMJ010000004.1"/>
</dbReference>
<proteinExistence type="predicted"/>
<feature type="coiled-coil region" evidence="1">
    <location>
        <begin position="205"/>
        <end position="260"/>
    </location>
</feature>
<evidence type="ECO:0000256" key="1">
    <source>
        <dbReference type="SAM" id="Coils"/>
    </source>
</evidence>
<dbReference type="Gene3D" id="3.30.950.30">
    <property type="entry name" value="Schlafen, AAA domain"/>
    <property type="match status" value="1"/>
</dbReference>
<sequence length="393" mass="43620">MDGLARPTRYQHTSTEAKALLAAGESAGIEYKREANEIEPGTLAALANWVALDPSREVAHLLVGVEEVTDRATGLTTGVVYGLSNGLEKAVSRLLNHSSSTFPIPVDLFIIEEAVEEDRPFLRVELRPTQAPHYDGKGRRQTRQGRSTRAMTDDELLQVYLDREAGTFAARFRHTTTELREAVGAVGTQIDQIAEAIERNIGGPLEELTATAHRAVSAAEDAESAAMNAGSAANMLEFGVTEVERMVRDLSEVVDDLQDDSLDALVSRVFHLRRRVWWVFSLDTSKRSSAAAERLTRWMHQQLSGDISPEAARNSWELGVWEQLLTQRKQQKSAKGTLKWWTAAAAEIKSYLKSPAFQGPELPDLRAELNGDINEALDNPESRTREFYDSLQH</sequence>